<dbReference type="PROSITE" id="PS50158">
    <property type="entry name" value="ZF_CCHC"/>
    <property type="match status" value="1"/>
</dbReference>
<evidence type="ECO:0000313" key="4">
    <source>
        <dbReference type="EMBL" id="OBQ54051.1"/>
    </source>
</evidence>
<name>A0A1B7XFJ5_9BACT</name>
<dbReference type="GO" id="GO:0003676">
    <property type="term" value="F:nucleic acid binding"/>
    <property type="evidence" value="ECO:0007669"/>
    <property type="project" value="InterPro"/>
</dbReference>
<feature type="domain" description="CCHC-type" evidence="3">
    <location>
        <begin position="345"/>
        <end position="359"/>
    </location>
</feature>
<evidence type="ECO:0000256" key="1">
    <source>
        <dbReference type="SAM" id="Coils"/>
    </source>
</evidence>
<feature type="coiled-coil region" evidence="1">
    <location>
        <begin position="749"/>
        <end position="776"/>
    </location>
</feature>
<feature type="coiled-coil region" evidence="1">
    <location>
        <begin position="615"/>
        <end position="642"/>
    </location>
</feature>
<dbReference type="Gene3D" id="1.25.40.10">
    <property type="entry name" value="Tetratricopeptide repeat domain"/>
    <property type="match status" value="1"/>
</dbReference>
<dbReference type="STRING" id="1560234.SP90_06165"/>
<proteinExistence type="predicted"/>
<comment type="caution">
    <text evidence="4">The sequence shown here is derived from an EMBL/GenBank/DDBJ whole genome shotgun (WGS) entry which is preliminary data.</text>
</comment>
<dbReference type="PATRIC" id="fig|1560234.3.peg.3205"/>
<evidence type="ECO:0000313" key="5">
    <source>
        <dbReference type="Proteomes" id="UP000091979"/>
    </source>
</evidence>
<dbReference type="InterPro" id="IPR001878">
    <property type="entry name" value="Znf_CCHC"/>
</dbReference>
<gene>
    <name evidence="4" type="ORF">SP90_06165</name>
</gene>
<accession>A0A1B7XFJ5</accession>
<sequence>MPHLSNLLKKLPMFQESRMVATGYGMWINWNGELNPAVVQTLQDYGGLQVEVDRDQALWFFFSSDVFLAAARLSVWAKFNALQLYAQIIPSKLLFSPKREISFSLDTALTAQSIIVPDSCQIWIHPKCRADGKGLPGLTFKPEGSRSGLAPVEWSSLIVDPRLPYQSTLGWYGVVKPLGNTMEKNFLEGWRSYSSEIKDLLERLNIKFIVQDSYLVFHLENLQMLRQWTREHLMLVDELKASNRDLYWPAVVAVTNKRGLNFTPDLPKKMGLDWNQLVPDFPHMSYRSGYLLGRSFEVHDVNFSLDSNSVDDWCKVTMAVDHSVENGMLPIRTSKHLIAGTHDHCFYCGMRSHTSAECPTRSLTKLTPKVWQQLSTLSFDEFNKGFDLIESQLGKKDAEALKKIQASKDHDGILLNAVYGVNELSQLRMMQHMWVCRGKDFAKGLEEVVPRDSNPVWGTLSYLMSGDYHVADKELANICIRAPRDPRPRMLAGFVAMERGDDHKAMMMWKEAEILSNTMLKQAYCVFLQARLLEYTAQYQKASDLYSRVLRMCPTMTDAQYRKSVCQVKIGFAEQAMSSLISLVESTPHFFNRVLIDPEMERGHIQVLSALYTPWVEAESQVEKAIEELGNLKKEVHEWFDEGSPFFIKSMKQIDRMNAATDIKNYVSYMLILQGCKRLAKDLDRYVTKEAGILKKRFQDQRERLRYIREEAAWFPFPRALVEFNKNYNLCAANIAWALKTHFQVADIFKKAQLLADTEERRLERLEKRLKFLKVVRDSTLFMLIMSRTFFWIEVAFMCIVVVALPLSMFYGQQTGMEWAQGLLFKEKWDIQKQLILGFSVFAIIASCFRTVIVFDKVREKYFNKARGIA</sequence>
<evidence type="ECO:0000259" key="3">
    <source>
        <dbReference type="PROSITE" id="PS50158"/>
    </source>
</evidence>
<dbReference type="GO" id="GO:0008270">
    <property type="term" value="F:zinc ion binding"/>
    <property type="evidence" value="ECO:0007669"/>
    <property type="project" value="InterPro"/>
</dbReference>
<organism evidence="4 5">
    <name type="scientific">Halodesulfovibrio spirochaetisodalis</name>
    <dbReference type="NCBI Taxonomy" id="1560234"/>
    <lineage>
        <taxon>Bacteria</taxon>
        <taxon>Pseudomonadati</taxon>
        <taxon>Thermodesulfobacteriota</taxon>
        <taxon>Desulfovibrionia</taxon>
        <taxon>Desulfovibrionales</taxon>
        <taxon>Desulfovibrionaceae</taxon>
        <taxon>Halodesulfovibrio</taxon>
    </lineage>
</organism>
<keyword evidence="1" id="KW-0175">Coiled coil</keyword>
<protein>
    <recommendedName>
        <fullName evidence="3">CCHC-type domain-containing protein</fullName>
    </recommendedName>
</protein>
<keyword evidence="2" id="KW-1133">Transmembrane helix</keyword>
<dbReference type="Proteomes" id="UP000091979">
    <property type="component" value="Unassembled WGS sequence"/>
</dbReference>
<reference evidence="4 5" key="1">
    <citation type="submission" date="2015-01" db="EMBL/GenBank/DDBJ databases">
        <title>Desulfovibrio sp. JC271 draft genome sequence.</title>
        <authorList>
            <person name="Shivani Y."/>
            <person name="Subhash Y."/>
            <person name="Sasikala C."/>
            <person name="Ramana C.V."/>
        </authorList>
    </citation>
    <scope>NUCLEOTIDE SEQUENCE [LARGE SCALE GENOMIC DNA]</scope>
    <source>
        <strain evidence="4 5">JC271</strain>
    </source>
</reference>
<feature type="transmembrane region" description="Helical" evidence="2">
    <location>
        <begin position="831"/>
        <end position="855"/>
    </location>
</feature>
<keyword evidence="2" id="KW-0812">Transmembrane</keyword>
<keyword evidence="5" id="KW-1185">Reference proteome</keyword>
<feature type="transmembrane region" description="Helical" evidence="2">
    <location>
        <begin position="790"/>
        <end position="811"/>
    </location>
</feature>
<dbReference type="EMBL" id="JXMS01000008">
    <property type="protein sequence ID" value="OBQ54051.1"/>
    <property type="molecule type" value="Genomic_DNA"/>
</dbReference>
<dbReference type="InterPro" id="IPR011990">
    <property type="entry name" value="TPR-like_helical_dom_sf"/>
</dbReference>
<dbReference type="AlphaFoldDB" id="A0A1B7XFJ5"/>
<evidence type="ECO:0000256" key="2">
    <source>
        <dbReference type="SAM" id="Phobius"/>
    </source>
</evidence>
<keyword evidence="2" id="KW-0472">Membrane</keyword>
<dbReference type="SUPFAM" id="SSF48452">
    <property type="entry name" value="TPR-like"/>
    <property type="match status" value="1"/>
</dbReference>